<dbReference type="PANTHER" id="PTHR35488:SF4">
    <property type="entry name" value="DUF4005 DOMAIN-CONTAINING PROTEIN"/>
    <property type="match status" value="1"/>
</dbReference>
<dbReference type="Proteomes" id="UP000595140">
    <property type="component" value="Unassembled WGS sequence"/>
</dbReference>
<organism evidence="1 2">
    <name type="scientific">Cuscuta campestris</name>
    <dbReference type="NCBI Taxonomy" id="132261"/>
    <lineage>
        <taxon>Eukaryota</taxon>
        <taxon>Viridiplantae</taxon>
        <taxon>Streptophyta</taxon>
        <taxon>Embryophyta</taxon>
        <taxon>Tracheophyta</taxon>
        <taxon>Spermatophyta</taxon>
        <taxon>Magnoliopsida</taxon>
        <taxon>eudicotyledons</taxon>
        <taxon>Gunneridae</taxon>
        <taxon>Pentapetalae</taxon>
        <taxon>asterids</taxon>
        <taxon>lamiids</taxon>
        <taxon>Solanales</taxon>
        <taxon>Convolvulaceae</taxon>
        <taxon>Cuscuteae</taxon>
        <taxon>Cuscuta</taxon>
        <taxon>Cuscuta subgen. Grammica</taxon>
        <taxon>Cuscuta sect. Cleistogrammica</taxon>
    </lineage>
</organism>
<dbReference type="EMBL" id="OOIL02002583">
    <property type="protein sequence ID" value="VFQ83723.1"/>
    <property type="molecule type" value="Genomic_DNA"/>
</dbReference>
<keyword evidence="2" id="KW-1185">Reference proteome</keyword>
<evidence type="ECO:0000313" key="2">
    <source>
        <dbReference type="Proteomes" id="UP000595140"/>
    </source>
</evidence>
<reference evidence="1 2" key="1">
    <citation type="submission" date="2018-04" db="EMBL/GenBank/DDBJ databases">
        <authorList>
            <person name="Vogel A."/>
        </authorList>
    </citation>
    <scope>NUCLEOTIDE SEQUENCE [LARGE SCALE GENOMIC DNA]</scope>
</reference>
<name>A0A484M4M4_9ASTE</name>
<protein>
    <submittedName>
        <fullName evidence="1">Uncharacterized protein</fullName>
    </submittedName>
</protein>
<gene>
    <name evidence="1" type="ORF">CCAM_LOCUS25499</name>
</gene>
<dbReference type="AlphaFoldDB" id="A0A484M4M4"/>
<proteinExistence type="predicted"/>
<dbReference type="OrthoDB" id="737456at2759"/>
<dbReference type="PANTHER" id="PTHR35488">
    <property type="entry name" value="OS05G0358900 PROTEIN-RELATED"/>
    <property type="match status" value="1"/>
</dbReference>
<evidence type="ECO:0000313" key="1">
    <source>
        <dbReference type="EMBL" id="VFQ83723.1"/>
    </source>
</evidence>
<accession>A0A484M4M4</accession>
<sequence length="157" mass="18047">MKKSPINSKLEQYHQHYEFDPHSDFEQFLAEARNHARRVTLGVTSHLEESCEKKKMGKKSSWKRSLFSWLKREKKTKNGQKGMKFSKQRNECVSGPVNFHGSEMATAARLQKTMSGPITNLFSGKDKDAKEIVPYMCLEKMNTPKAVQSYGPVYLVT</sequence>